<dbReference type="InterPro" id="IPR015421">
    <property type="entry name" value="PyrdxlP-dep_Trfase_major"/>
</dbReference>
<dbReference type="GO" id="GO:0008483">
    <property type="term" value="F:transaminase activity"/>
    <property type="evidence" value="ECO:0007669"/>
    <property type="project" value="UniProtKB-KW"/>
</dbReference>
<dbReference type="InterPro" id="IPR015422">
    <property type="entry name" value="PyrdxlP-dep_Trfase_small"/>
</dbReference>
<evidence type="ECO:0000313" key="7">
    <source>
        <dbReference type="Proteomes" id="UP001183410"/>
    </source>
</evidence>
<evidence type="ECO:0000256" key="1">
    <source>
        <dbReference type="ARBA" id="ARBA00001933"/>
    </source>
</evidence>
<dbReference type="SUPFAM" id="SSF53383">
    <property type="entry name" value="PLP-dependent transferases"/>
    <property type="match status" value="1"/>
</dbReference>
<gene>
    <name evidence="6" type="ORF">RM844_18295</name>
</gene>
<dbReference type="CDD" id="cd00609">
    <property type="entry name" value="AAT_like"/>
    <property type="match status" value="1"/>
</dbReference>
<evidence type="ECO:0000256" key="3">
    <source>
        <dbReference type="ARBA" id="ARBA00022679"/>
    </source>
</evidence>
<protein>
    <submittedName>
        <fullName evidence="6">Pyridoxal phosphate-dependent aminotransferase</fullName>
    </submittedName>
</protein>
<keyword evidence="2 6" id="KW-0032">Aminotransferase</keyword>
<dbReference type="InterPro" id="IPR015424">
    <property type="entry name" value="PyrdxlP-dep_Trfase"/>
</dbReference>
<keyword evidence="3" id="KW-0808">Transferase</keyword>
<keyword evidence="4" id="KW-0663">Pyridoxal phosphate</keyword>
<dbReference type="RefSeq" id="WP_311668323.1">
    <property type="nucleotide sequence ID" value="NZ_JAVREO010000010.1"/>
</dbReference>
<dbReference type="Proteomes" id="UP001183410">
    <property type="component" value="Unassembled WGS sequence"/>
</dbReference>
<evidence type="ECO:0000313" key="6">
    <source>
        <dbReference type="EMBL" id="MDT0268238.1"/>
    </source>
</evidence>
<dbReference type="InterPro" id="IPR051326">
    <property type="entry name" value="Kynurenine-oxoglutarate_AT"/>
</dbReference>
<evidence type="ECO:0000259" key="5">
    <source>
        <dbReference type="Pfam" id="PF00155"/>
    </source>
</evidence>
<proteinExistence type="predicted"/>
<keyword evidence="7" id="KW-1185">Reference proteome</keyword>
<dbReference type="Gene3D" id="3.40.640.10">
    <property type="entry name" value="Type I PLP-dependent aspartate aminotransferase-like (Major domain)"/>
    <property type="match status" value="1"/>
</dbReference>
<accession>A0ABU2JVH7</accession>
<dbReference type="EMBL" id="JAVREO010000010">
    <property type="protein sequence ID" value="MDT0268238.1"/>
    <property type="molecule type" value="Genomic_DNA"/>
</dbReference>
<comment type="caution">
    <text evidence="6">The sequence shown here is derived from an EMBL/GenBank/DDBJ whole genome shotgun (WGS) entry which is preliminary data.</text>
</comment>
<dbReference type="Gene3D" id="3.90.1150.10">
    <property type="entry name" value="Aspartate Aminotransferase, domain 1"/>
    <property type="match status" value="1"/>
</dbReference>
<feature type="domain" description="Aminotransferase class I/classII large" evidence="5">
    <location>
        <begin position="39"/>
        <end position="379"/>
    </location>
</feature>
<organism evidence="6 7">
    <name type="scientific">Streptomyces chisholmiae</name>
    <dbReference type="NCBI Taxonomy" id="3075540"/>
    <lineage>
        <taxon>Bacteria</taxon>
        <taxon>Bacillati</taxon>
        <taxon>Actinomycetota</taxon>
        <taxon>Actinomycetes</taxon>
        <taxon>Kitasatosporales</taxon>
        <taxon>Streptomycetaceae</taxon>
        <taxon>Streptomyces</taxon>
    </lineage>
</organism>
<dbReference type="InterPro" id="IPR004839">
    <property type="entry name" value="Aminotransferase_I/II_large"/>
</dbReference>
<sequence>MTVSRLRDIPGIGVDVLGDRADALADPDLLRMENLDTDLRPPHAALVATHQAVDLDAANSYLPFQGSVQLRRAASWHVGRLAGRGYDPETECVTVAGGLNGVFNTLLATVEPGDEVVLPDPIYAGLVNRVRLAGGVPRFVACRPTADGWWLDPAELAAAVGPRTAAVLLMSPAMPSGLLLDERHWAALAEPCHRHDAWLVYDAAMERIRFDDRPPHHPAAHDGLAPRTITVGSASKELRMIGWRVGWVVGPAEILADIRLVGLSNVVSPVGLAERAVAEALTAPGADEDLAVVTAQWRLRAETVLAELAGYPLVRPGGGWSLLLDARQLGLDPGDLSERLLTRGKVAATPMTGWGPSGERYLRLVFANEPPHRLAELGDRFRAALA</sequence>
<evidence type="ECO:0000256" key="2">
    <source>
        <dbReference type="ARBA" id="ARBA00022576"/>
    </source>
</evidence>
<reference evidence="7" key="1">
    <citation type="submission" date="2023-07" db="EMBL/GenBank/DDBJ databases">
        <title>30 novel species of actinomycetes from the DSMZ collection.</title>
        <authorList>
            <person name="Nouioui I."/>
        </authorList>
    </citation>
    <scope>NUCLEOTIDE SEQUENCE [LARGE SCALE GENOMIC DNA]</scope>
    <source>
        <strain evidence="7">DSM 44915</strain>
    </source>
</reference>
<dbReference type="Pfam" id="PF00155">
    <property type="entry name" value="Aminotran_1_2"/>
    <property type="match status" value="1"/>
</dbReference>
<dbReference type="PANTHER" id="PTHR43807:SF20">
    <property type="entry name" value="FI04487P"/>
    <property type="match status" value="1"/>
</dbReference>
<evidence type="ECO:0000256" key="4">
    <source>
        <dbReference type="ARBA" id="ARBA00022898"/>
    </source>
</evidence>
<name>A0ABU2JVH7_9ACTN</name>
<dbReference type="PANTHER" id="PTHR43807">
    <property type="entry name" value="FI04487P"/>
    <property type="match status" value="1"/>
</dbReference>
<comment type="cofactor">
    <cofactor evidence="1">
        <name>pyridoxal 5'-phosphate</name>
        <dbReference type="ChEBI" id="CHEBI:597326"/>
    </cofactor>
</comment>